<dbReference type="Pfam" id="PF13843">
    <property type="entry name" value="DDE_Tnp_1_7"/>
    <property type="match status" value="1"/>
</dbReference>
<feature type="domain" description="PiggyBac transposable element-derived protein" evidence="1">
    <location>
        <begin position="2"/>
        <end position="332"/>
    </location>
</feature>
<evidence type="ECO:0000313" key="3">
    <source>
        <dbReference type="Proteomes" id="UP001364617"/>
    </source>
</evidence>
<dbReference type="PANTHER" id="PTHR47055:SF3">
    <property type="entry name" value="PHORBOL-ESTER_DAG-TYPE DOMAIN-CONTAINING PROTEIN"/>
    <property type="match status" value="1"/>
</dbReference>
<dbReference type="Proteomes" id="UP001364617">
    <property type="component" value="Unassembled WGS sequence"/>
</dbReference>
<accession>A0AAN9H9J9</accession>
<gene>
    <name evidence="2" type="ORF">R3I93_006776</name>
</gene>
<dbReference type="PANTHER" id="PTHR47055">
    <property type="entry name" value="DDE_TNP_1_7 DOMAIN-CONTAINING PROTEIN"/>
    <property type="match status" value="1"/>
</dbReference>
<organism evidence="2 3">
    <name type="scientific">Phoxinus phoxinus</name>
    <name type="common">Eurasian minnow</name>
    <dbReference type="NCBI Taxonomy" id="58324"/>
    <lineage>
        <taxon>Eukaryota</taxon>
        <taxon>Metazoa</taxon>
        <taxon>Chordata</taxon>
        <taxon>Craniata</taxon>
        <taxon>Vertebrata</taxon>
        <taxon>Euteleostomi</taxon>
        <taxon>Actinopterygii</taxon>
        <taxon>Neopterygii</taxon>
        <taxon>Teleostei</taxon>
        <taxon>Ostariophysi</taxon>
        <taxon>Cypriniformes</taxon>
        <taxon>Leuciscidae</taxon>
        <taxon>Phoxininae</taxon>
        <taxon>Phoxinus</taxon>
    </lineage>
</organism>
<keyword evidence="3" id="KW-1185">Reference proteome</keyword>
<evidence type="ECO:0000259" key="1">
    <source>
        <dbReference type="Pfam" id="PF13843"/>
    </source>
</evidence>
<reference evidence="2 3" key="1">
    <citation type="submission" date="2024-02" db="EMBL/GenBank/DDBJ databases">
        <title>Chromosome-level genome assembly of the Eurasian Minnow (Phoxinus phoxinus).</title>
        <authorList>
            <person name="Oriowo T.O."/>
            <person name="Martin S."/>
            <person name="Stange M."/>
            <person name="Chrysostomakis Y."/>
            <person name="Brown T."/>
            <person name="Winkler S."/>
            <person name="Kukowka S."/>
            <person name="Myers E.W."/>
            <person name="Bohne A."/>
        </authorList>
    </citation>
    <scope>NUCLEOTIDE SEQUENCE [LARGE SCALE GENOMIC DNA]</scope>
    <source>
        <strain evidence="2">ZFMK-TIS-60720</strain>
        <tissue evidence="2">Whole Organism</tissue>
    </source>
</reference>
<dbReference type="GO" id="GO:0043565">
    <property type="term" value="F:sequence-specific DNA binding"/>
    <property type="evidence" value="ECO:0007669"/>
    <property type="project" value="TreeGrafter"/>
</dbReference>
<comment type="caution">
    <text evidence="2">The sequence shown here is derived from an EMBL/GenBank/DDBJ whole genome shotgun (WGS) entry which is preliminary data.</text>
</comment>
<evidence type="ECO:0000313" key="2">
    <source>
        <dbReference type="EMBL" id="KAK7162551.1"/>
    </source>
</evidence>
<dbReference type="AlphaFoldDB" id="A0AAN9H9J9"/>
<protein>
    <recommendedName>
        <fullName evidence="1">PiggyBac transposable element-derived protein domain-containing protein</fullName>
    </recommendedName>
</protein>
<dbReference type="InterPro" id="IPR052638">
    <property type="entry name" value="PiggyBac_TE-derived"/>
</dbReference>
<dbReference type="InterPro" id="IPR029526">
    <property type="entry name" value="PGBD"/>
</dbReference>
<proteinExistence type="predicted"/>
<sequence>MSNTYAAQKGANLNLTDEELLTFYGILLTTGYNSVPRRRFLWSGDNDVNNTSIKDAMRRNRFDEIMASIHVVDNMKITDDPFFKVRPVFEELNKVNKTMTIQEYLAVDEMMIEYFGRHGCKQFIRGKPIRFDLWSLASSSGFVYQMEPNAGSHTRLVETGLGQGPSVVLGLAEKAGVPPGYKFYHDNLFTTLTLVDEMTKRGYGSCGTLRENRLFDIPLTPSKIFRKTSRGNGEFLIEDGKLIVRWNDNSVVTVVTNMENKYSDFDTQRWNKQKHAMDKVKQPTCIKSYNTHMGGVDLHDQCVNLYRIGIRSKKWWWPCYSWALNSAMVNAWCYYRSCKEGDRDLLSFQRLVAQSLLQRHGMRPQGHGRRSVLASAICEAARFDNMNHWPHNTGRKYMRCRKCDGRTSFACEKCGVALHVECFKKFHVNQ</sequence>
<name>A0AAN9H9J9_9TELE</name>
<dbReference type="EMBL" id="JAYKXH010000007">
    <property type="protein sequence ID" value="KAK7162551.1"/>
    <property type="molecule type" value="Genomic_DNA"/>
</dbReference>